<evidence type="ECO:0000313" key="2">
    <source>
        <dbReference type="EMBL" id="KAH0810172.1"/>
    </source>
</evidence>
<name>A0A8J6L810_TENMO</name>
<protein>
    <submittedName>
        <fullName evidence="2">Uncharacterized protein</fullName>
    </submittedName>
</protein>
<feature type="region of interest" description="Disordered" evidence="1">
    <location>
        <begin position="506"/>
        <end position="532"/>
    </location>
</feature>
<reference evidence="2" key="2">
    <citation type="submission" date="2021-08" db="EMBL/GenBank/DDBJ databases">
        <authorList>
            <person name="Eriksson T."/>
        </authorList>
    </citation>
    <scope>NUCLEOTIDE SEQUENCE</scope>
    <source>
        <strain evidence="2">Stoneville</strain>
        <tissue evidence="2">Whole head</tissue>
    </source>
</reference>
<gene>
    <name evidence="2" type="ORF">GEV33_012619</name>
</gene>
<keyword evidence="3" id="KW-1185">Reference proteome</keyword>
<dbReference type="AlphaFoldDB" id="A0A8J6L810"/>
<accession>A0A8J6L810</accession>
<reference evidence="2" key="1">
    <citation type="journal article" date="2020" name="J Insects Food Feed">
        <title>The yellow mealworm (Tenebrio molitor) genome: a resource for the emerging insects as food and feed industry.</title>
        <authorList>
            <person name="Eriksson T."/>
            <person name="Andere A."/>
            <person name="Kelstrup H."/>
            <person name="Emery V."/>
            <person name="Picard C."/>
        </authorList>
    </citation>
    <scope>NUCLEOTIDE SEQUENCE</scope>
    <source>
        <strain evidence="2">Stoneville</strain>
        <tissue evidence="2">Whole head</tissue>
    </source>
</reference>
<sequence>MLCHEAKTSDAFIRASIAIENYDYEEKLMVEPDPVPRRISNGDDNREQAVGCIILPTTAILDYDNDNYRSWASQPAFYSYLSGALGRMIDGKHRESTFPLSPTVEVSAIRFTWCIVSERATLTTRHRFDFLLLRSRRRISPGAYVRGLRRRCTCRLTPESGAALAKITTGPALVPGTLGNEQDQQAEGPLSGRLRVPLGNFDFHSVGLAFKCARDNWALWWSLLFAHLAPYGRQFSQFGESANHLSPGPTWSSCTSFLSSKFRTKNVRNLLIMAHPPPPEPTTPPLSVHSGVIADEISVAFQRRRAKSPGDGGKGVHLYVEKTKTGFGTMRFVFWESSWTRYARGLFVELRGLAVPPDTDLKFHKILVKLPISKRTTRRKSLLRRVISSAYLADLVLLRGECSKFGSYPCSAVVPHNVTIGQIDVNQIVLSGDDSYLFYRRPKREEPCRPCLRQNSPTSKIFSTTKQEMAKLQQRICERKRPRPILRFDLSHFAFYCLQKEYYDGHPPPPQAKNRKNEMCRSFPNRPPPRQTYLSRTKYTAAPTPSVHGLFDVTAPPKTPKLASRHTRVQISRDFPLFLPDVFQWNNTTEQNLRYGDLISGFLATGW</sequence>
<evidence type="ECO:0000256" key="1">
    <source>
        <dbReference type="SAM" id="MobiDB-lite"/>
    </source>
</evidence>
<proteinExistence type="predicted"/>
<dbReference type="EMBL" id="JABDTM020027676">
    <property type="protein sequence ID" value="KAH0810172.1"/>
    <property type="molecule type" value="Genomic_DNA"/>
</dbReference>
<comment type="caution">
    <text evidence="2">The sequence shown here is derived from an EMBL/GenBank/DDBJ whole genome shotgun (WGS) entry which is preliminary data.</text>
</comment>
<organism evidence="2 3">
    <name type="scientific">Tenebrio molitor</name>
    <name type="common">Yellow mealworm beetle</name>
    <dbReference type="NCBI Taxonomy" id="7067"/>
    <lineage>
        <taxon>Eukaryota</taxon>
        <taxon>Metazoa</taxon>
        <taxon>Ecdysozoa</taxon>
        <taxon>Arthropoda</taxon>
        <taxon>Hexapoda</taxon>
        <taxon>Insecta</taxon>
        <taxon>Pterygota</taxon>
        <taxon>Neoptera</taxon>
        <taxon>Endopterygota</taxon>
        <taxon>Coleoptera</taxon>
        <taxon>Polyphaga</taxon>
        <taxon>Cucujiformia</taxon>
        <taxon>Tenebrionidae</taxon>
        <taxon>Tenebrio</taxon>
    </lineage>
</organism>
<dbReference type="Proteomes" id="UP000719412">
    <property type="component" value="Unassembled WGS sequence"/>
</dbReference>
<evidence type="ECO:0000313" key="3">
    <source>
        <dbReference type="Proteomes" id="UP000719412"/>
    </source>
</evidence>